<evidence type="ECO:0000313" key="1">
    <source>
        <dbReference type="EMBL" id="MDL5376709.1"/>
    </source>
</evidence>
<dbReference type="RefSeq" id="WP_286038299.1">
    <property type="nucleotide sequence ID" value="NZ_CP183077.1"/>
</dbReference>
<dbReference type="Gene3D" id="3.50.4.20">
    <property type="match status" value="1"/>
</dbReference>
<sequence>MIRVNRHGYTVIEEKRDGFDEEAFIARYSDVLDKYDYIVGDWGHGQLRLKGFYETKSKFATYDNRIDHVMDYVYEYCNFGCSFFVLKKETEIDEAEDGPVFGGTKQPLKLKRKFNKSEEVEPSTGT</sequence>
<dbReference type="EMBL" id="JASWER010000003">
    <property type="protein sequence ID" value="MDL5376709.1"/>
    <property type="molecule type" value="Genomic_DNA"/>
</dbReference>
<keyword evidence="2" id="KW-1185">Reference proteome</keyword>
<dbReference type="Pfam" id="PF06265">
    <property type="entry name" value="YutD-like"/>
    <property type="match status" value="1"/>
</dbReference>
<organism evidence="1 2">
    <name type="scientific">Exiguobacterium mexicanum</name>
    <dbReference type="NCBI Taxonomy" id="340146"/>
    <lineage>
        <taxon>Bacteria</taxon>
        <taxon>Bacillati</taxon>
        <taxon>Bacillota</taxon>
        <taxon>Bacilli</taxon>
        <taxon>Bacillales</taxon>
        <taxon>Bacillales Family XII. Incertae Sedis</taxon>
        <taxon>Exiguobacterium</taxon>
    </lineage>
</organism>
<dbReference type="Proteomes" id="UP001230807">
    <property type="component" value="Unassembled WGS sequence"/>
</dbReference>
<comment type="caution">
    <text evidence="1">The sequence shown here is derived from an EMBL/GenBank/DDBJ whole genome shotgun (WGS) entry which is preliminary data.</text>
</comment>
<dbReference type="InterPro" id="IPR009370">
    <property type="entry name" value="YutD-like"/>
</dbReference>
<gene>
    <name evidence="1" type="ORF">QR695_06775</name>
</gene>
<accession>A0ABT7MND0</accession>
<evidence type="ECO:0000313" key="2">
    <source>
        <dbReference type="Proteomes" id="UP001230807"/>
    </source>
</evidence>
<protein>
    <submittedName>
        <fullName evidence="1">YutD family protein</fullName>
    </submittedName>
</protein>
<proteinExistence type="predicted"/>
<reference evidence="1 2" key="1">
    <citation type="submission" date="2023-06" db="EMBL/GenBank/DDBJ databases">
        <title>Influencing factors and mechanism of Cr(VI) reduction by facultative anaerobic Exiguobacterium sp. PY14.</title>
        <authorList>
            <person name="Zou L."/>
        </authorList>
    </citation>
    <scope>NUCLEOTIDE SEQUENCE [LARGE SCALE GENOMIC DNA]</scope>
    <source>
        <strain evidence="1 2">PY14</strain>
    </source>
</reference>
<dbReference type="InterPro" id="IPR038141">
    <property type="entry name" value="YutD-like_sf"/>
</dbReference>
<name>A0ABT7MND0_9BACL</name>